<evidence type="ECO:0000256" key="17">
    <source>
        <dbReference type="ARBA" id="ARBA00023004"/>
    </source>
</evidence>
<comment type="subcellular location">
    <subcellularLocation>
        <location evidence="1 21">Cell inner membrane</location>
    </subcellularLocation>
</comment>
<evidence type="ECO:0000256" key="13">
    <source>
        <dbReference type="ARBA" id="ARBA00022781"/>
    </source>
</evidence>
<keyword evidence="16 21" id="KW-0560">Oxidoreductase</keyword>
<evidence type="ECO:0000256" key="20">
    <source>
        <dbReference type="ARBA" id="ARBA00025525"/>
    </source>
</evidence>
<comment type="caution">
    <text evidence="24">The sequence shown here is derived from an EMBL/GenBank/DDBJ whole genome shotgun (WGS) entry which is preliminary data.</text>
</comment>
<evidence type="ECO:0000256" key="12">
    <source>
        <dbReference type="ARBA" id="ARBA00022737"/>
    </source>
</evidence>
<name>A0ABW3YQ08_MYCRA</name>
<evidence type="ECO:0000256" key="14">
    <source>
        <dbReference type="ARBA" id="ARBA00022982"/>
    </source>
</evidence>
<dbReference type="NCBIfam" id="TIGR00782">
    <property type="entry name" value="ccoP"/>
    <property type="match status" value="1"/>
</dbReference>
<keyword evidence="8 21" id="KW-0349">Heme</keyword>
<dbReference type="InterPro" id="IPR008168">
    <property type="entry name" value="Cyt_C_IC"/>
</dbReference>
<evidence type="ECO:0000256" key="16">
    <source>
        <dbReference type="ARBA" id="ARBA00023002"/>
    </source>
</evidence>
<organism evidence="24 25">
    <name type="scientific">Mycoplana ramosa</name>
    <name type="common">Mycoplana bullata</name>
    <dbReference type="NCBI Taxonomy" id="40837"/>
    <lineage>
        <taxon>Bacteria</taxon>
        <taxon>Pseudomonadati</taxon>
        <taxon>Pseudomonadota</taxon>
        <taxon>Alphaproteobacteria</taxon>
        <taxon>Hyphomicrobiales</taxon>
        <taxon>Rhizobiaceae</taxon>
        <taxon>Mycoplana</taxon>
    </lineage>
</organism>
<dbReference type="EMBL" id="JBHTNF010000001">
    <property type="protein sequence ID" value="MFD1326380.1"/>
    <property type="molecule type" value="Genomic_DNA"/>
</dbReference>
<keyword evidence="10 22" id="KW-0812">Transmembrane</keyword>
<comment type="function">
    <text evidence="20">C-type cytochrome. Part of the cbb3-type cytochrome c oxidase complex. FixP subunit is required for transferring electrons from donor cytochrome c via its heme groups to FixO subunit. From there, electrons are shuttled to the catalytic binuclear center of FixN subunit where oxygen reduction takes place. The complex also functions as a proton pump.</text>
</comment>
<evidence type="ECO:0000256" key="18">
    <source>
        <dbReference type="ARBA" id="ARBA00023065"/>
    </source>
</evidence>
<dbReference type="InterPro" id="IPR036909">
    <property type="entry name" value="Cyt_c-like_dom_sf"/>
</dbReference>
<evidence type="ECO:0000256" key="22">
    <source>
        <dbReference type="SAM" id="Phobius"/>
    </source>
</evidence>
<evidence type="ECO:0000259" key="23">
    <source>
        <dbReference type="PROSITE" id="PS51007"/>
    </source>
</evidence>
<keyword evidence="12" id="KW-0677">Repeat</keyword>
<keyword evidence="6 21" id="KW-1003">Cell membrane</keyword>
<evidence type="ECO:0000256" key="5">
    <source>
        <dbReference type="ARBA" id="ARBA00022448"/>
    </source>
</evidence>
<evidence type="ECO:0000256" key="4">
    <source>
        <dbReference type="ARBA" id="ARBA00011203"/>
    </source>
</evidence>
<dbReference type="InterPro" id="IPR050597">
    <property type="entry name" value="Cytochrome_c_Oxidase_Subunit"/>
</dbReference>
<keyword evidence="11 21" id="KW-0479">Metal-binding</keyword>
<feature type="domain" description="Cytochrome c" evidence="23">
    <location>
        <begin position="208"/>
        <end position="289"/>
    </location>
</feature>
<dbReference type="SUPFAM" id="SSF46626">
    <property type="entry name" value="Cytochrome c"/>
    <property type="match status" value="2"/>
</dbReference>
<accession>A0ABW3YQ08</accession>
<dbReference type="Pfam" id="PF13442">
    <property type="entry name" value="Cytochrome_CBB3"/>
    <property type="match status" value="1"/>
</dbReference>
<evidence type="ECO:0000256" key="1">
    <source>
        <dbReference type="ARBA" id="ARBA00004533"/>
    </source>
</evidence>
<keyword evidence="14 21" id="KW-0249">Electron transport</keyword>
<keyword evidence="13 21" id="KW-0375">Hydrogen ion transport</keyword>
<evidence type="ECO:0000313" key="24">
    <source>
        <dbReference type="EMBL" id="MFD1326380.1"/>
    </source>
</evidence>
<dbReference type="PIRSF" id="PIRSF000006">
    <property type="entry name" value="Cbb3-Cox_fixP"/>
    <property type="match status" value="1"/>
</dbReference>
<keyword evidence="17 21" id="KW-0408">Iron</keyword>
<gene>
    <name evidence="24" type="primary">ccoP</name>
    <name evidence="24" type="ORF">ACFQ33_00500</name>
</gene>
<dbReference type="Gene3D" id="1.10.760.10">
    <property type="entry name" value="Cytochrome c-like domain"/>
    <property type="match status" value="2"/>
</dbReference>
<dbReference type="Pfam" id="PF00034">
    <property type="entry name" value="Cytochrom_C"/>
    <property type="match status" value="1"/>
</dbReference>
<dbReference type="InterPro" id="IPR038414">
    <property type="entry name" value="CcoP_N_sf"/>
</dbReference>
<dbReference type="InterPro" id="IPR004678">
    <property type="entry name" value="Cyt_c_oxidase_cbb3_su3"/>
</dbReference>
<comment type="similarity">
    <text evidence="3 21">Belongs to the CcoP / FixP family.</text>
</comment>
<evidence type="ECO:0000256" key="11">
    <source>
        <dbReference type="ARBA" id="ARBA00022723"/>
    </source>
</evidence>
<proteinExistence type="inferred from homology"/>
<evidence type="ECO:0000256" key="15">
    <source>
        <dbReference type="ARBA" id="ARBA00022989"/>
    </source>
</evidence>
<comment type="cofactor">
    <cofactor evidence="21">
        <name>heme c</name>
        <dbReference type="ChEBI" id="CHEBI:61717"/>
    </cofactor>
    <text evidence="21">Binds 2 heme C groups per subunit.</text>
</comment>
<keyword evidence="25" id="KW-1185">Reference proteome</keyword>
<dbReference type="Gene3D" id="6.10.280.130">
    <property type="match status" value="1"/>
</dbReference>
<keyword evidence="19 21" id="KW-0472">Membrane</keyword>
<evidence type="ECO:0000256" key="21">
    <source>
        <dbReference type="PIRNR" id="PIRNR000006"/>
    </source>
</evidence>
<sequence>MSVGERDPISGHMTTGHEWNGIKELHTPVPKPVWFFLIAFTLFGVIWTLFMPSWPYGTGYFKGWLGIDQKQTVARQLEEGRADRAAWTARIEKEDFAAIKADSDLMGVVRETGHTLFGDNCAACHGTGGEGNLGYPNIVAAPMLWGDTPEIIAETITVGINGADPNTRVSQMLAFGRNQMLDRPAIQQVITYVRSLSGLEQRTEANAAAIDAGKEIFAANCVSCHGDDAKGKTDVGAPNLTDHFWIHGSSRDAIYQTVFNGRQGHMPSWGLRLSPVAIKILALYLTDLREQQHAAVGNGT</sequence>
<evidence type="ECO:0000256" key="2">
    <source>
        <dbReference type="ARBA" id="ARBA00004673"/>
    </source>
</evidence>
<comment type="subunit">
    <text evidence="4">Component of the cbb3-type cytochrome c oxidase at least composed of FixN, FixO, FixQ and FixP.</text>
</comment>
<protein>
    <recommendedName>
        <fullName evidence="21">Cbb3-type cytochrome c oxidase subunit</fullName>
    </recommendedName>
</protein>
<evidence type="ECO:0000256" key="19">
    <source>
        <dbReference type="ARBA" id="ARBA00023136"/>
    </source>
</evidence>
<evidence type="ECO:0000256" key="8">
    <source>
        <dbReference type="ARBA" id="ARBA00022617"/>
    </source>
</evidence>
<keyword evidence="15 22" id="KW-1133">Transmembrane helix</keyword>
<dbReference type="PANTHER" id="PTHR33751:SF1">
    <property type="entry name" value="CBB3-TYPE CYTOCHROME C OXIDASE SUBUNIT FIXP"/>
    <property type="match status" value="1"/>
</dbReference>
<feature type="domain" description="Cytochrome c" evidence="23">
    <location>
        <begin position="108"/>
        <end position="197"/>
    </location>
</feature>
<dbReference type="PRINTS" id="PR00605">
    <property type="entry name" value="CYTCHROMECIC"/>
</dbReference>
<evidence type="ECO:0000256" key="7">
    <source>
        <dbReference type="ARBA" id="ARBA00022519"/>
    </source>
</evidence>
<keyword evidence="9 21" id="KW-0679">Respiratory chain</keyword>
<reference evidence="25" key="1">
    <citation type="journal article" date="2019" name="Int. J. Syst. Evol. Microbiol.">
        <title>The Global Catalogue of Microorganisms (GCM) 10K type strain sequencing project: providing services to taxonomists for standard genome sequencing and annotation.</title>
        <authorList>
            <consortium name="The Broad Institute Genomics Platform"/>
            <consortium name="The Broad Institute Genome Sequencing Center for Infectious Disease"/>
            <person name="Wu L."/>
            <person name="Ma J."/>
        </authorList>
    </citation>
    <scope>NUCLEOTIDE SEQUENCE [LARGE SCALE GENOMIC DNA]</scope>
    <source>
        <strain evidence="25">CCUG 55609</strain>
    </source>
</reference>
<evidence type="ECO:0000256" key="9">
    <source>
        <dbReference type="ARBA" id="ARBA00022660"/>
    </source>
</evidence>
<dbReference type="Pfam" id="PF14715">
    <property type="entry name" value="FixP_N"/>
    <property type="match status" value="1"/>
</dbReference>
<dbReference type="RefSeq" id="WP_374839680.1">
    <property type="nucleotide sequence ID" value="NZ_JBHEEW010000010.1"/>
</dbReference>
<dbReference type="PROSITE" id="PS51007">
    <property type="entry name" value="CYTC"/>
    <property type="match status" value="2"/>
</dbReference>
<dbReference type="Proteomes" id="UP001597173">
    <property type="component" value="Unassembled WGS sequence"/>
</dbReference>
<keyword evidence="7 21" id="KW-0997">Cell inner membrane</keyword>
<evidence type="ECO:0000256" key="10">
    <source>
        <dbReference type="ARBA" id="ARBA00022692"/>
    </source>
</evidence>
<comment type="pathway">
    <text evidence="2 21">Energy metabolism; oxidative phosphorylation.</text>
</comment>
<dbReference type="InterPro" id="IPR009056">
    <property type="entry name" value="Cyt_c-like_dom"/>
</dbReference>
<dbReference type="InterPro" id="IPR032858">
    <property type="entry name" value="CcoP_N"/>
</dbReference>
<keyword evidence="18 21" id="KW-0406">Ion transport</keyword>
<keyword evidence="5 21" id="KW-0813">Transport</keyword>
<feature type="transmembrane region" description="Helical" evidence="22">
    <location>
        <begin position="33"/>
        <end position="52"/>
    </location>
</feature>
<evidence type="ECO:0000256" key="6">
    <source>
        <dbReference type="ARBA" id="ARBA00022475"/>
    </source>
</evidence>
<evidence type="ECO:0000256" key="3">
    <source>
        <dbReference type="ARBA" id="ARBA00006113"/>
    </source>
</evidence>
<evidence type="ECO:0000313" key="25">
    <source>
        <dbReference type="Proteomes" id="UP001597173"/>
    </source>
</evidence>
<dbReference type="PANTHER" id="PTHR33751">
    <property type="entry name" value="CBB3-TYPE CYTOCHROME C OXIDASE SUBUNIT FIXP"/>
    <property type="match status" value="1"/>
</dbReference>